<keyword evidence="4" id="KW-0067">ATP-binding</keyword>
<dbReference type="InterPro" id="IPR027417">
    <property type="entry name" value="P-loop_NTPase"/>
</dbReference>
<protein>
    <recommendedName>
        <fullName evidence="5">ABC transporter domain-containing protein</fullName>
    </recommendedName>
</protein>
<dbReference type="InterPro" id="IPR050107">
    <property type="entry name" value="ABC_carbohydrate_import_ATPase"/>
</dbReference>
<evidence type="ECO:0000259" key="5">
    <source>
        <dbReference type="PROSITE" id="PS50893"/>
    </source>
</evidence>
<evidence type="ECO:0000256" key="2">
    <source>
        <dbReference type="ARBA" id="ARBA00022737"/>
    </source>
</evidence>
<dbReference type="GO" id="GO:0005524">
    <property type="term" value="F:ATP binding"/>
    <property type="evidence" value="ECO:0007669"/>
    <property type="project" value="UniProtKB-KW"/>
</dbReference>
<accession>A0A3B0TUP6</accession>
<dbReference type="InterPro" id="IPR003439">
    <property type="entry name" value="ABC_transporter-like_ATP-bd"/>
</dbReference>
<dbReference type="SMART" id="SM00382">
    <property type="entry name" value="AAA"/>
    <property type="match status" value="2"/>
</dbReference>
<keyword evidence="2" id="KW-0677">Repeat</keyword>
<dbReference type="Gene3D" id="3.40.50.300">
    <property type="entry name" value="P-loop containing nucleotide triphosphate hydrolases"/>
    <property type="match status" value="2"/>
</dbReference>
<dbReference type="InterPro" id="IPR017871">
    <property type="entry name" value="ABC_transporter-like_CS"/>
</dbReference>
<evidence type="ECO:0000256" key="3">
    <source>
        <dbReference type="ARBA" id="ARBA00022741"/>
    </source>
</evidence>
<feature type="domain" description="ABC transporter" evidence="5">
    <location>
        <begin position="10"/>
        <end position="245"/>
    </location>
</feature>
<dbReference type="EMBL" id="UOEQ01000244">
    <property type="protein sequence ID" value="VAW19933.1"/>
    <property type="molecule type" value="Genomic_DNA"/>
</dbReference>
<dbReference type="CDD" id="cd03216">
    <property type="entry name" value="ABC_Carb_Monos_I"/>
    <property type="match status" value="1"/>
</dbReference>
<evidence type="ECO:0000256" key="1">
    <source>
        <dbReference type="ARBA" id="ARBA00022448"/>
    </source>
</evidence>
<gene>
    <name evidence="6" type="ORF">MNBD_ALPHA11-1600</name>
</gene>
<organism evidence="6">
    <name type="scientific">hydrothermal vent metagenome</name>
    <dbReference type="NCBI Taxonomy" id="652676"/>
    <lineage>
        <taxon>unclassified sequences</taxon>
        <taxon>metagenomes</taxon>
        <taxon>ecological metagenomes</taxon>
    </lineage>
</organism>
<dbReference type="Pfam" id="PF00005">
    <property type="entry name" value="ABC_tran"/>
    <property type="match status" value="2"/>
</dbReference>
<dbReference type="AlphaFoldDB" id="A0A3B0TUP6"/>
<name>A0A3B0TUP6_9ZZZZ</name>
<dbReference type="InterPro" id="IPR003593">
    <property type="entry name" value="AAA+_ATPase"/>
</dbReference>
<dbReference type="PROSITE" id="PS50893">
    <property type="entry name" value="ABC_TRANSPORTER_2"/>
    <property type="match status" value="2"/>
</dbReference>
<dbReference type="GO" id="GO:0016887">
    <property type="term" value="F:ATP hydrolysis activity"/>
    <property type="evidence" value="ECO:0007669"/>
    <property type="project" value="InterPro"/>
</dbReference>
<evidence type="ECO:0000256" key="4">
    <source>
        <dbReference type="ARBA" id="ARBA00022840"/>
    </source>
</evidence>
<feature type="domain" description="ABC transporter" evidence="5">
    <location>
        <begin position="263"/>
        <end position="506"/>
    </location>
</feature>
<reference evidence="6" key="1">
    <citation type="submission" date="2018-06" db="EMBL/GenBank/DDBJ databases">
        <authorList>
            <person name="Zhirakovskaya E."/>
        </authorList>
    </citation>
    <scope>NUCLEOTIDE SEQUENCE</scope>
</reference>
<dbReference type="CDD" id="cd03215">
    <property type="entry name" value="ABC_Carb_Monos_II"/>
    <property type="match status" value="1"/>
</dbReference>
<dbReference type="PANTHER" id="PTHR43790">
    <property type="entry name" value="CARBOHYDRATE TRANSPORT ATP-BINDING PROTEIN MG119-RELATED"/>
    <property type="match status" value="1"/>
</dbReference>
<keyword evidence="1" id="KW-0813">Transport</keyword>
<keyword evidence="3" id="KW-0547">Nucleotide-binding</keyword>
<sequence length="517" mass="55858">MPSSEARELFALTNISKTYGGVTALSGVDLTLRAGEVHALCGENGAGKSTCMKIIAGAEMPGSGQYSLMGKTINLRSVSQANTNGVAIVFQELSLFPDFDAVQNVFLGHEPRRFGIIERKKMELKTQPIFEQLGLSIDIKMPIGQLRIADQQLIEIAKALALDAKVLILDEPNSSLNVEESKRLFRVINDLREQGTGILYSSHRLEEVVEIADRVSVLRNGKKVAEYGGKSLSISRIVNDMLGEKADKVADRIKRKRHTPLKTDLKDCLQVNRLSSAILDECSFVAAPGEVVGFAGLEGAGCEEVLDILFGRIEPTDGDVIMPGNKQLPKNILAAVNSGVAMVPADRRTEGLALQQDILGNMNTVVTGALGRLGFAPTKGQMSAVALEQAKALNLRFGELGDPADSLSGGNQQKIVIGKWLAGNPDLVLLNDPTRGVDIGAKNEIYNIIDTLAKDNRIVLFMSSELSEYALVCDRVLLFYNGRIMGELKGNEATEHALLKAVNMGKIAPDHKNSLTK</sequence>
<dbReference type="SUPFAM" id="SSF52540">
    <property type="entry name" value="P-loop containing nucleoside triphosphate hydrolases"/>
    <property type="match status" value="2"/>
</dbReference>
<proteinExistence type="predicted"/>
<evidence type="ECO:0000313" key="6">
    <source>
        <dbReference type="EMBL" id="VAW19933.1"/>
    </source>
</evidence>
<dbReference type="PROSITE" id="PS00211">
    <property type="entry name" value="ABC_TRANSPORTER_1"/>
    <property type="match status" value="1"/>
</dbReference>
<dbReference type="PANTHER" id="PTHR43790:SF9">
    <property type="entry name" value="GALACTOFURANOSE TRANSPORTER ATP-BINDING PROTEIN YTFR"/>
    <property type="match status" value="1"/>
</dbReference>